<comment type="subcellular location">
    <subcellularLocation>
        <location evidence="1">Cell membrane</location>
    </subcellularLocation>
</comment>
<dbReference type="InterPro" id="IPR027417">
    <property type="entry name" value="P-loop_NTPase"/>
</dbReference>
<evidence type="ECO:0000256" key="5">
    <source>
        <dbReference type="ARBA" id="ARBA00022741"/>
    </source>
</evidence>
<evidence type="ECO:0000256" key="6">
    <source>
        <dbReference type="ARBA" id="ARBA00022840"/>
    </source>
</evidence>
<dbReference type="FunFam" id="3.40.50.300:FF:000589">
    <property type="entry name" value="ABC transporter, ATP-binding subunit"/>
    <property type="match status" value="1"/>
</dbReference>
<keyword evidence="11" id="KW-1185">Reference proteome</keyword>
<keyword evidence="8" id="KW-0472">Membrane</keyword>
<dbReference type="EMBL" id="LHXK01000003">
    <property type="protein sequence ID" value="KXA90537.1"/>
    <property type="molecule type" value="Genomic_DNA"/>
</dbReference>
<dbReference type="InterPro" id="IPR003593">
    <property type="entry name" value="AAA+_ATPase"/>
</dbReference>
<dbReference type="PATRIC" id="fig|1698260.3.peg.331"/>
<dbReference type="InterPro" id="IPR050763">
    <property type="entry name" value="ABC_transporter_ATP-binding"/>
</dbReference>
<keyword evidence="5" id="KW-0547">Nucleotide-binding</keyword>
<gene>
    <name evidence="10" type="ORF">AKJ61_00405</name>
</gene>
<keyword evidence="3" id="KW-0813">Transport</keyword>
<dbReference type="AlphaFoldDB" id="A0A133U8N1"/>
<dbReference type="PROSITE" id="PS50893">
    <property type="entry name" value="ABC_TRANSPORTER_2"/>
    <property type="match status" value="1"/>
</dbReference>
<feature type="domain" description="ABC transporter" evidence="9">
    <location>
        <begin position="6"/>
        <end position="231"/>
    </location>
</feature>
<dbReference type="SUPFAM" id="SSF52540">
    <property type="entry name" value="P-loop containing nucleoside triphosphate hydrolases"/>
    <property type="match status" value="1"/>
</dbReference>
<protein>
    <recommendedName>
        <fullName evidence="9">ABC transporter domain-containing protein</fullName>
    </recommendedName>
</protein>
<dbReference type="PANTHER" id="PTHR42711:SF5">
    <property type="entry name" value="ABC TRANSPORTER ATP-BINDING PROTEIN NATA"/>
    <property type="match status" value="1"/>
</dbReference>
<comment type="caution">
    <text evidence="10">The sequence shown here is derived from an EMBL/GenBank/DDBJ whole genome shotgun (WGS) entry which is preliminary data.</text>
</comment>
<dbReference type="GO" id="GO:0005524">
    <property type="term" value="F:ATP binding"/>
    <property type="evidence" value="ECO:0007669"/>
    <property type="project" value="UniProtKB-KW"/>
</dbReference>
<comment type="similarity">
    <text evidence="2">Belongs to the ABC transporter superfamily.</text>
</comment>
<dbReference type="GO" id="GO:0016887">
    <property type="term" value="F:ATP hydrolysis activity"/>
    <property type="evidence" value="ECO:0007669"/>
    <property type="project" value="InterPro"/>
</dbReference>
<dbReference type="InterPro" id="IPR017871">
    <property type="entry name" value="ABC_transporter-like_CS"/>
</dbReference>
<accession>A0A133U8N1</accession>
<keyword evidence="7" id="KW-1278">Translocase</keyword>
<proteinExistence type="inferred from homology"/>
<reference evidence="10 11" key="1">
    <citation type="journal article" date="2016" name="Sci. Rep.">
        <title>Metabolic traits of an uncultured archaeal lineage -MSBL1- from brine pools of the Red Sea.</title>
        <authorList>
            <person name="Mwirichia R."/>
            <person name="Alam I."/>
            <person name="Rashid M."/>
            <person name="Vinu M."/>
            <person name="Ba-Alawi W."/>
            <person name="Anthony Kamau A."/>
            <person name="Kamanda Ngugi D."/>
            <person name="Goker M."/>
            <person name="Klenk H.P."/>
            <person name="Bajic V."/>
            <person name="Stingl U."/>
        </authorList>
    </citation>
    <scope>NUCLEOTIDE SEQUENCE [LARGE SCALE GENOMIC DNA]</scope>
    <source>
        <strain evidence="10">SCGC-AAA259B11</strain>
    </source>
</reference>
<sequence length="309" mass="34783">MSEKVIKVENLTKEYEDLTAVDDISFEVYRGEVFSLVGPNGAGKTTTVEILECIRTPTSGYAEVFGFDVVKERGKIKEKIGVLPQEFNTFDRLSVSENVELVSSIYGSEKNLEEILRDLELWEFRDKKFEELSGGMKRKVGIAMALSSDPELLFLDEPTTGLDPQARRNLWETIKDLKKTEVTVFLTTHYMEEVEELSDRAAVMLHGKLLSTDSVDRLVSEYGGDVKIVVKNEKNAESVLKRHGDEVFVDDENNVIATFRSRKKAAEAHLKLYEELSEDVDVSVEEPTMDDVFLRVAGGKIDESGALVK</sequence>
<dbReference type="PROSITE" id="PS00211">
    <property type="entry name" value="ABC_TRANSPORTER_1"/>
    <property type="match status" value="1"/>
</dbReference>
<evidence type="ECO:0000256" key="3">
    <source>
        <dbReference type="ARBA" id="ARBA00022448"/>
    </source>
</evidence>
<name>A0A133U8N1_9EURY</name>
<evidence type="ECO:0000256" key="8">
    <source>
        <dbReference type="ARBA" id="ARBA00023136"/>
    </source>
</evidence>
<organism evidence="10 11">
    <name type="scientific">candidate division MSBL1 archaeon SCGC-AAA259B11</name>
    <dbReference type="NCBI Taxonomy" id="1698260"/>
    <lineage>
        <taxon>Archaea</taxon>
        <taxon>Methanobacteriati</taxon>
        <taxon>Methanobacteriota</taxon>
        <taxon>candidate division MSBL1</taxon>
    </lineage>
</organism>
<evidence type="ECO:0000313" key="10">
    <source>
        <dbReference type="EMBL" id="KXA90537.1"/>
    </source>
</evidence>
<evidence type="ECO:0000256" key="2">
    <source>
        <dbReference type="ARBA" id="ARBA00005417"/>
    </source>
</evidence>
<dbReference type="InterPro" id="IPR003439">
    <property type="entry name" value="ABC_transporter-like_ATP-bd"/>
</dbReference>
<dbReference type="GO" id="GO:0005886">
    <property type="term" value="C:plasma membrane"/>
    <property type="evidence" value="ECO:0007669"/>
    <property type="project" value="UniProtKB-SubCell"/>
</dbReference>
<keyword evidence="6" id="KW-0067">ATP-binding</keyword>
<evidence type="ECO:0000313" key="11">
    <source>
        <dbReference type="Proteomes" id="UP000070184"/>
    </source>
</evidence>
<dbReference type="Gene3D" id="3.40.50.300">
    <property type="entry name" value="P-loop containing nucleotide triphosphate hydrolases"/>
    <property type="match status" value="1"/>
</dbReference>
<dbReference type="Pfam" id="PF00005">
    <property type="entry name" value="ABC_tran"/>
    <property type="match status" value="1"/>
</dbReference>
<dbReference type="PANTHER" id="PTHR42711">
    <property type="entry name" value="ABC TRANSPORTER ATP-BINDING PROTEIN"/>
    <property type="match status" value="1"/>
</dbReference>
<keyword evidence="4" id="KW-1003">Cell membrane</keyword>
<evidence type="ECO:0000256" key="7">
    <source>
        <dbReference type="ARBA" id="ARBA00022967"/>
    </source>
</evidence>
<dbReference type="Proteomes" id="UP000070184">
    <property type="component" value="Unassembled WGS sequence"/>
</dbReference>
<dbReference type="SMART" id="SM00382">
    <property type="entry name" value="AAA"/>
    <property type="match status" value="1"/>
</dbReference>
<evidence type="ECO:0000259" key="9">
    <source>
        <dbReference type="PROSITE" id="PS50893"/>
    </source>
</evidence>
<evidence type="ECO:0000256" key="1">
    <source>
        <dbReference type="ARBA" id="ARBA00004236"/>
    </source>
</evidence>
<evidence type="ECO:0000256" key="4">
    <source>
        <dbReference type="ARBA" id="ARBA00022475"/>
    </source>
</evidence>